<dbReference type="OrthoDB" id="913780at2759"/>
<dbReference type="EMBL" id="JAAMPC010000008">
    <property type="protein sequence ID" value="KAG2297970.1"/>
    <property type="molecule type" value="Genomic_DNA"/>
</dbReference>
<comment type="caution">
    <text evidence="1">The sequence shown here is derived from an EMBL/GenBank/DDBJ whole genome shotgun (WGS) entry which is preliminary data.</text>
</comment>
<accession>A0A8X7S391</accession>
<keyword evidence="2" id="KW-1185">Reference proteome</keyword>
<name>A0A8X7S391_BRACI</name>
<protein>
    <submittedName>
        <fullName evidence="1">Uncharacterized protein</fullName>
    </submittedName>
</protein>
<dbReference type="Proteomes" id="UP000886595">
    <property type="component" value="Unassembled WGS sequence"/>
</dbReference>
<organism evidence="1 2">
    <name type="scientific">Brassica carinata</name>
    <name type="common">Ethiopian mustard</name>
    <name type="synonym">Abyssinian cabbage</name>
    <dbReference type="NCBI Taxonomy" id="52824"/>
    <lineage>
        <taxon>Eukaryota</taxon>
        <taxon>Viridiplantae</taxon>
        <taxon>Streptophyta</taxon>
        <taxon>Embryophyta</taxon>
        <taxon>Tracheophyta</taxon>
        <taxon>Spermatophyta</taxon>
        <taxon>Magnoliopsida</taxon>
        <taxon>eudicotyledons</taxon>
        <taxon>Gunneridae</taxon>
        <taxon>Pentapetalae</taxon>
        <taxon>rosids</taxon>
        <taxon>malvids</taxon>
        <taxon>Brassicales</taxon>
        <taxon>Brassicaceae</taxon>
        <taxon>Brassiceae</taxon>
        <taxon>Brassica</taxon>
    </lineage>
</organism>
<reference evidence="1 2" key="1">
    <citation type="submission" date="2020-02" db="EMBL/GenBank/DDBJ databases">
        <authorList>
            <person name="Ma Q."/>
            <person name="Huang Y."/>
            <person name="Song X."/>
            <person name="Pei D."/>
        </authorList>
    </citation>
    <scope>NUCLEOTIDE SEQUENCE [LARGE SCALE GENOMIC DNA]</scope>
    <source>
        <strain evidence="1">Sxm20200214</strain>
        <tissue evidence="1">Leaf</tissue>
    </source>
</reference>
<evidence type="ECO:0000313" key="2">
    <source>
        <dbReference type="Proteomes" id="UP000886595"/>
    </source>
</evidence>
<evidence type="ECO:0000313" key="1">
    <source>
        <dbReference type="EMBL" id="KAG2297970.1"/>
    </source>
</evidence>
<proteinExistence type="predicted"/>
<dbReference type="AlphaFoldDB" id="A0A8X7S391"/>
<sequence>MNMMTELDSECLGLNQLEEDAHSCKNTGEALKLALLQSAAASIAFPPIVNHGHTLKTVEAVPEIGLPLKRVVVCMGGARS</sequence>
<gene>
    <name evidence="1" type="ORF">Bca52824_034442</name>
</gene>